<dbReference type="InterPro" id="IPR001254">
    <property type="entry name" value="Trypsin_dom"/>
</dbReference>
<protein>
    <submittedName>
        <fullName evidence="14">Venom serine protease Bi-VSP-like</fullName>
    </submittedName>
</protein>
<evidence type="ECO:0000259" key="12">
    <source>
        <dbReference type="PROSITE" id="PS01180"/>
    </source>
</evidence>
<comment type="caution">
    <text evidence="9">Lacks conserved residue(s) required for the propagation of feature annotation.</text>
</comment>
<dbReference type="Gene3D" id="2.60.120.290">
    <property type="entry name" value="Spermadhesin, CUB domain"/>
    <property type="match status" value="2"/>
</dbReference>
<proteinExistence type="predicted"/>
<dbReference type="SUPFAM" id="SSF49854">
    <property type="entry name" value="Spermadhesin, CUB domain"/>
    <property type="match status" value="2"/>
</dbReference>
<accession>A0A8J5MVG8</accession>
<feature type="active site" description="Charge relay system" evidence="7">
    <location>
        <position position="567"/>
    </location>
</feature>
<dbReference type="AlphaFoldDB" id="A0A8J5MVG8"/>
<keyword evidence="15" id="KW-1185">Reference proteome</keyword>
<feature type="region of interest" description="Disordered" evidence="11">
    <location>
        <begin position="21"/>
        <end position="49"/>
    </location>
</feature>
<dbReference type="InterPro" id="IPR024175">
    <property type="entry name" value="Pept_S1A_C1r/C1S/mannan-bd"/>
</dbReference>
<evidence type="ECO:0000256" key="1">
    <source>
        <dbReference type="ARBA" id="ARBA00004613"/>
    </source>
</evidence>
<dbReference type="PROSITE" id="PS00135">
    <property type="entry name" value="TRYPSIN_SER"/>
    <property type="match status" value="1"/>
</dbReference>
<dbReference type="Pfam" id="PF00431">
    <property type="entry name" value="CUB"/>
    <property type="match status" value="1"/>
</dbReference>
<dbReference type="GO" id="GO:0005576">
    <property type="term" value="C:extracellular region"/>
    <property type="evidence" value="ECO:0007669"/>
    <property type="project" value="UniProtKB-SubCell"/>
</dbReference>
<dbReference type="FunFam" id="2.40.10.10:FF:000015">
    <property type="entry name" value="Atrial natriuretic peptide-converting enzyme"/>
    <property type="match status" value="1"/>
</dbReference>
<gene>
    <name evidence="14" type="ORF">Hamer_G004925</name>
</gene>
<name>A0A8J5MVG8_HOMAM</name>
<dbReference type="InterPro" id="IPR009003">
    <property type="entry name" value="Peptidase_S1_PA"/>
</dbReference>
<dbReference type="PROSITE" id="PS00134">
    <property type="entry name" value="TRYPSIN_HIS"/>
    <property type="match status" value="1"/>
</dbReference>
<dbReference type="PROSITE" id="PS01180">
    <property type="entry name" value="CUB"/>
    <property type="match status" value="1"/>
</dbReference>
<organism evidence="14 15">
    <name type="scientific">Homarus americanus</name>
    <name type="common">American lobster</name>
    <dbReference type="NCBI Taxonomy" id="6706"/>
    <lineage>
        <taxon>Eukaryota</taxon>
        <taxon>Metazoa</taxon>
        <taxon>Ecdysozoa</taxon>
        <taxon>Arthropoda</taxon>
        <taxon>Crustacea</taxon>
        <taxon>Multicrustacea</taxon>
        <taxon>Malacostraca</taxon>
        <taxon>Eumalacostraca</taxon>
        <taxon>Eucarida</taxon>
        <taxon>Decapoda</taxon>
        <taxon>Pleocyemata</taxon>
        <taxon>Astacidea</taxon>
        <taxon>Nephropoidea</taxon>
        <taxon>Nephropidae</taxon>
        <taxon>Homarus</taxon>
    </lineage>
</organism>
<dbReference type="InterPro" id="IPR000859">
    <property type="entry name" value="CUB_dom"/>
</dbReference>
<dbReference type="InterPro" id="IPR001314">
    <property type="entry name" value="Peptidase_S1A"/>
</dbReference>
<sequence>MTSRLTQASNAMLNTSVSSVVDDADDSHHEAAAPPPPGPNPPAQRRSYDLGCSATGVERVLAAGDTVKITTPRYPWAYPGFSQCAWNIKRGADTLMLKVQCDDFMLEFPSRRQTCRDFLRLNSDVYCTKQTISLTFHADLAALFKSNSRRGRRGFSCTVTATSKQPRMASSLTAQPSEDVATTQMGANSQEVILNPGDTAHITSPRYPEAYPNNLHCNWLIQGSDPSVALSLFCEAFHLQSKGLWGRGCFDYLRVGTGVQYCGNRRPPTQVRSGSLALAFKTDEAVNRPGFSCYVKAEGGDTTAATTTTVAPTTTPAAPATTTPAASTTAVTTTRTLAAISTNVALTITTPDTTTTLTASTTTPAAPATTTPAASTTAVTTTRTLAAISTNVALTITTPDTTITLTAPTTTAAATTTTVTSPCIAITIISQFTIGSPPYTTVATVSTITNTHPPATTTITSTLTTSVPSYFLSFPSALTINNPTTTISSVVSMVTTAEVTTPATTDPPPPPLQCGVSNRPMLKIVGGKETGEHEFPWQVGLIHKGDKTQVFCGGSVIHPKWVITAAHCLDFIVEDEEEYLLLVGAHNLLEGETMQERQIKNFIIHEDYDKEMTAHDIALVEVEELVLTEEVSPVCLPDPDDLYSGVQATVTGWGTLSDGGQASPKLMAVTLHTLTNAECEVSYGTRVTENMLCAGMTRGGKDSCQGDSGGPLVTLNSGTGRYQIIGIVSWGRGCGVAGSPGVYTRTSSYIDWILWHFENDTTTGLM</sequence>
<evidence type="ECO:0000313" key="14">
    <source>
        <dbReference type="EMBL" id="KAG7165141.1"/>
    </source>
</evidence>
<keyword evidence="4 10" id="KW-0378">Hydrolase</keyword>
<evidence type="ECO:0000256" key="10">
    <source>
        <dbReference type="RuleBase" id="RU363034"/>
    </source>
</evidence>
<evidence type="ECO:0000256" key="4">
    <source>
        <dbReference type="ARBA" id="ARBA00022801"/>
    </source>
</evidence>
<dbReference type="EMBL" id="JAHLQT010024847">
    <property type="protein sequence ID" value="KAG7165141.1"/>
    <property type="molecule type" value="Genomic_DNA"/>
</dbReference>
<evidence type="ECO:0000259" key="13">
    <source>
        <dbReference type="PROSITE" id="PS50240"/>
    </source>
</evidence>
<dbReference type="GO" id="GO:0006508">
    <property type="term" value="P:proteolysis"/>
    <property type="evidence" value="ECO:0007669"/>
    <property type="project" value="UniProtKB-KW"/>
</dbReference>
<dbReference type="PANTHER" id="PTHR24252">
    <property type="entry name" value="ACROSIN-RELATED"/>
    <property type="match status" value="1"/>
</dbReference>
<dbReference type="InterPro" id="IPR018114">
    <property type="entry name" value="TRYPSIN_HIS"/>
</dbReference>
<dbReference type="CDD" id="cd00190">
    <property type="entry name" value="Tryp_SPc"/>
    <property type="match status" value="1"/>
</dbReference>
<keyword evidence="3 10" id="KW-0645">Protease</keyword>
<dbReference type="Pfam" id="PF00089">
    <property type="entry name" value="Trypsin"/>
    <property type="match status" value="1"/>
</dbReference>
<evidence type="ECO:0000256" key="3">
    <source>
        <dbReference type="ARBA" id="ARBA00022670"/>
    </source>
</evidence>
<dbReference type="Proteomes" id="UP000747542">
    <property type="component" value="Unassembled WGS sequence"/>
</dbReference>
<dbReference type="InterPro" id="IPR033116">
    <property type="entry name" value="TRYPSIN_SER"/>
</dbReference>
<dbReference type="CDD" id="cd00041">
    <property type="entry name" value="CUB"/>
    <property type="match status" value="1"/>
</dbReference>
<feature type="domain" description="Peptidase S1" evidence="13">
    <location>
        <begin position="524"/>
        <end position="758"/>
    </location>
</feature>
<evidence type="ECO:0000256" key="7">
    <source>
        <dbReference type="PIRSR" id="PIRSR001155-1"/>
    </source>
</evidence>
<dbReference type="SMART" id="SM00020">
    <property type="entry name" value="Tryp_SPc"/>
    <property type="match status" value="1"/>
</dbReference>
<dbReference type="GO" id="GO:0004252">
    <property type="term" value="F:serine-type endopeptidase activity"/>
    <property type="evidence" value="ECO:0007669"/>
    <property type="project" value="InterPro"/>
</dbReference>
<keyword evidence="2" id="KW-0964">Secreted</keyword>
<feature type="domain" description="CUB" evidence="12">
    <location>
        <begin position="189"/>
        <end position="298"/>
    </location>
</feature>
<dbReference type="PIRSF" id="PIRSF001155">
    <property type="entry name" value="C1r_C1s_MASP"/>
    <property type="match status" value="1"/>
</dbReference>
<dbReference type="InterPro" id="IPR043504">
    <property type="entry name" value="Peptidase_S1_PA_chymotrypsin"/>
</dbReference>
<keyword evidence="5 10" id="KW-0720">Serine protease</keyword>
<dbReference type="SMART" id="SM00042">
    <property type="entry name" value="CUB"/>
    <property type="match status" value="1"/>
</dbReference>
<comment type="subcellular location">
    <subcellularLocation>
        <location evidence="1">Secreted</location>
    </subcellularLocation>
</comment>
<evidence type="ECO:0000256" key="5">
    <source>
        <dbReference type="ARBA" id="ARBA00022825"/>
    </source>
</evidence>
<dbReference type="PROSITE" id="PS50240">
    <property type="entry name" value="TRYPSIN_DOM"/>
    <property type="match status" value="1"/>
</dbReference>
<dbReference type="InterPro" id="IPR035914">
    <property type="entry name" value="Sperma_CUB_dom_sf"/>
</dbReference>
<comment type="caution">
    <text evidence="14">The sequence shown here is derived from an EMBL/GenBank/DDBJ whole genome shotgun (WGS) entry which is preliminary data.</text>
</comment>
<keyword evidence="6 8" id="KW-1015">Disulfide bond</keyword>
<dbReference type="PANTHER" id="PTHR24252:SF7">
    <property type="entry name" value="HYALIN"/>
    <property type="match status" value="1"/>
</dbReference>
<evidence type="ECO:0000256" key="6">
    <source>
        <dbReference type="ARBA" id="ARBA00023157"/>
    </source>
</evidence>
<evidence type="ECO:0000256" key="2">
    <source>
        <dbReference type="ARBA" id="ARBA00022525"/>
    </source>
</evidence>
<feature type="active site" description="Charge relay system" evidence="7">
    <location>
        <position position="616"/>
    </location>
</feature>
<dbReference type="Gene3D" id="2.40.10.10">
    <property type="entry name" value="Trypsin-like serine proteases"/>
    <property type="match status" value="1"/>
</dbReference>
<dbReference type="PRINTS" id="PR00722">
    <property type="entry name" value="CHYMOTRYPSIN"/>
</dbReference>
<feature type="disulfide bond" evidence="8">
    <location>
        <begin position="679"/>
        <end position="693"/>
    </location>
</feature>
<feature type="active site" description="Charge relay system" evidence="7">
    <location>
        <position position="708"/>
    </location>
</feature>
<reference evidence="14" key="1">
    <citation type="journal article" date="2021" name="Sci. Adv.">
        <title>The American lobster genome reveals insights on longevity, neural, and immune adaptations.</title>
        <authorList>
            <person name="Polinski J.M."/>
            <person name="Zimin A.V."/>
            <person name="Clark K.F."/>
            <person name="Kohn A.B."/>
            <person name="Sadowski N."/>
            <person name="Timp W."/>
            <person name="Ptitsyn A."/>
            <person name="Khanna P."/>
            <person name="Romanova D.Y."/>
            <person name="Williams P."/>
            <person name="Greenwood S.J."/>
            <person name="Moroz L.L."/>
            <person name="Walt D.R."/>
            <person name="Bodnar A.G."/>
        </authorList>
    </citation>
    <scope>NUCLEOTIDE SEQUENCE</scope>
    <source>
        <strain evidence="14">GMGI-L3</strain>
    </source>
</reference>
<evidence type="ECO:0000256" key="11">
    <source>
        <dbReference type="SAM" id="MobiDB-lite"/>
    </source>
</evidence>
<dbReference type="SUPFAM" id="SSF50494">
    <property type="entry name" value="Trypsin-like serine proteases"/>
    <property type="match status" value="1"/>
</dbReference>
<feature type="disulfide bond" evidence="8">
    <location>
        <begin position="704"/>
        <end position="734"/>
    </location>
</feature>
<evidence type="ECO:0000313" key="15">
    <source>
        <dbReference type="Proteomes" id="UP000747542"/>
    </source>
</evidence>
<evidence type="ECO:0000256" key="8">
    <source>
        <dbReference type="PIRSR" id="PIRSR001155-2"/>
    </source>
</evidence>
<dbReference type="GO" id="GO:0006956">
    <property type="term" value="P:complement activation"/>
    <property type="evidence" value="ECO:0007669"/>
    <property type="project" value="InterPro"/>
</dbReference>
<evidence type="ECO:0000256" key="9">
    <source>
        <dbReference type="PROSITE-ProRule" id="PRU00059"/>
    </source>
</evidence>
<feature type="compositionally biased region" description="Pro residues" evidence="11">
    <location>
        <begin position="33"/>
        <end position="42"/>
    </location>
</feature>